<dbReference type="EMBL" id="JBHSOA010000139">
    <property type="protein sequence ID" value="MFC5857032.1"/>
    <property type="molecule type" value="Genomic_DNA"/>
</dbReference>
<name>A0ABW1E844_9ACTN</name>
<evidence type="ECO:0000259" key="1">
    <source>
        <dbReference type="SMART" id="SM00860"/>
    </source>
</evidence>
<dbReference type="InterPro" id="IPR037883">
    <property type="entry name" value="Knr4/Smi1-like_sf"/>
</dbReference>
<dbReference type="Pfam" id="PF09346">
    <property type="entry name" value="SMI1_KNR4"/>
    <property type="match status" value="1"/>
</dbReference>
<dbReference type="RefSeq" id="WP_381371436.1">
    <property type="nucleotide sequence ID" value="NZ_JBHSOA010000139.1"/>
</dbReference>
<accession>A0ABW1E844</accession>
<proteinExistence type="predicted"/>
<reference evidence="3" key="1">
    <citation type="journal article" date="2019" name="Int. J. Syst. Evol. Microbiol.">
        <title>The Global Catalogue of Microorganisms (GCM) 10K type strain sequencing project: providing services to taxonomists for standard genome sequencing and annotation.</title>
        <authorList>
            <consortium name="The Broad Institute Genomics Platform"/>
            <consortium name="The Broad Institute Genome Sequencing Center for Infectious Disease"/>
            <person name="Wu L."/>
            <person name="Ma J."/>
        </authorList>
    </citation>
    <scope>NUCLEOTIDE SEQUENCE [LARGE SCALE GENOMIC DNA]</scope>
    <source>
        <strain evidence="3">JCM 10411</strain>
    </source>
</reference>
<evidence type="ECO:0000313" key="3">
    <source>
        <dbReference type="Proteomes" id="UP001596180"/>
    </source>
</evidence>
<organism evidence="2 3">
    <name type="scientific">Streptomyces chlorus</name>
    <dbReference type="NCBI Taxonomy" id="887452"/>
    <lineage>
        <taxon>Bacteria</taxon>
        <taxon>Bacillati</taxon>
        <taxon>Actinomycetota</taxon>
        <taxon>Actinomycetes</taxon>
        <taxon>Kitasatosporales</taxon>
        <taxon>Streptomycetaceae</taxon>
        <taxon>Streptomyces</taxon>
    </lineage>
</organism>
<keyword evidence="3" id="KW-1185">Reference proteome</keyword>
<comment type="caution">
    <text evidence="2">The sequence shown here is derived from an EMBL/GenBank/DDBJ whole genome shotgun (WGS) entry which is preliminary data.</text>
</comment>
<dbReference type="Proteomes" id="UP001596180">
    <property type="component" value="Unassembled WGS sequence"/>
</dbReference>
<feature type="domain" description="Knr4/Smi1-like" evidence="1">
    <location>
        <begin position="163"/>
        <end position="310"/>
    </location>
</feature>
<protein>
    <submittedName>
        <fullName evidence="2">SMI1/KNR4 family protein</fullName>
    </submittedName>
</protein>
<sequence>MSSLHDFATWEPLLRLVRASNAEQLAAPSGFVTGHISLGSWSVPVQRPRPVPWRASQVEDVQDEFTAVERVQAALKADGANGVSFMVETAPGGKTLLHIVEPGPAVEPGFMSPFVGALLLVDDAVPEPWRRLPEMVPGAAPAPSADPALLERTLRERLPDAIGATETEIAETEARLGIPLPDELKALYRVTRARWQDWSGDYETAERHGDAVGCELFSLDGLYIADARSRPCPWQFAATDAVVTPSDAAVQGLVGSPGWIVFGDNGGGDRLALDLTPGPGGHTGQVIVIDHERNVGAGLRADSLTDMVLNRPDGWYSGRDADSPPVVARVNVRSLDSVEAAAHPELEVLGIGVWEGEPLSLAPVVGLPRLRTLTVYPGTLADPLEIAGLTGLEYLSLGPEEWRVLLDAGAVPRSLSAAAIEVWGGQHPLPFLALANELLALWDRPLITRTVLEAGLDTGRRAGGIR</sequence>
<dbReference type="SUPFAM" id="SSF160631">
    <property type="entry name" value="SMI1/KNR4-like"/>
    <property type="match status" value="1"/>
</dbReference>
<evidence type="ECO:0000313" key="2">
    <source>
        <dbReference type="EMBL" id="MFC5857032.1"/>
    </source>
</evidence>
<dbReference type="InterPro" id="IPR018958">
    <property type="entry name" value="Knr4/Smi1-like_dom"/>
</dbReference>
<dbReference type="SMART" id="SM00860">
    <property type="entry name" value="SMI1_KNR4"/>
    <property type="match status" value="1"/>
</dbReference>
<gene>
    <name evidence="2" type="ORF">ACFPZI_36390</name>
</gene>
<dbReference type="Gene3D" id="3.40.1580.10">
    <property type="entry name" value="SMI1/KNR4-like"/>
    <property type="match status" value="1"/>
</dbReference>